<dbReference type="GO" id="GO:0006886">
    <property type="term" value="P:intracellular protein transport"/>
    <property type="evidence" value="ECO:0007669"/>
    <property type="project" value="TreeGrafter"/>
</dbReference>
<dbReference type="PANTHER" id="PTHR47433:SF1">
    <property type="entry name" value="VACUOLAR PROTEIN SORTING-ASSOCIATED PROTEIN 17"/>
    <property type="match status" value="1"/>
</dbReference>
<dbReference type="EMBL" id="KV722345">
    <property type="protein sequence ID" value="OCH94332.1"/>
    <property type="molecule type" value="Genomic_DNA"/>
</dbReference>
<evidence type="ECO:0000259" key="2">
    <source>
        <dbReference type="PROSITE" id="PS50195"/>
    </source>
</evidence>
<feature type="domain" description="PX" evidence="2">
    <location>
        <begin position="79"/>
        <end position="197"/>
    </location>
</feature>
<dbReference type="SMART" id="SM00312">
    <property type="entry name" value="PX"/>
    <property type="match status" value="1"/>
</dbReference>
<dbReference type="GO" id="GO:0030905">
    <property type="term" value="C:retromer, tubulation complex"/>
    <property type="evidence" value="ECO:0007669"/>
    <property type="project" value="TreeGrafter"/>
</dbReference>
<feature type="region of interest" description="Disordered" evidence="1">
    <location>
        <begin position="1"/>
        <end position="72"/>
    </location>
</feature>
<dbReference type="PANTHER" id="PTHR47433">
    <property type="entry name" value="VACUOLAR PROTEIN SORTING-ASSOCIATED PROTEIN 17"/>
    <property type="match status" value="1"/>
</dbReference>
<dbReference type="OrthoDB" id="9976382at2759"/>
<feature type="compositionally biased region" description="Pro residues" evidence="1">
    <location>
        <begin position="465"/>
        <end position="477"/>
    </location>
</feature>
<dbReference type="CDD" id="cd07596">
    <property type="entry name" value="BAR_SNX"/>
    <property type="match status" value="1"/>
</dbReference>
<evidence type="ECO:0000313" key="3">
    <source>
        <dbReference type="EMBL" id="OCH94332.1"/>
    </source>
</evidence>
<dbReference type="CDD" id="cd06891">
    <property type="entry name" value="PX_Vps17p"/>
    <property type="match status" value="1"/>
</dbReference>
<feature type="compositionally biased region" description="Pro residues" evidence="1">
    <location>
        <begin position="16"/>
        <end position="32"/>
    </location>
</feature>
<sequence length="676" mass="73870">MSLYDPLSAFPEEEPPWPTTPHSPHSPIPNLPRPSSRIDTSDRSHSGGLYGKEPQIYGQPEPGLISPSITTASNGTRFERAEPYLRVRITGLDRNRRDILVKLDAQTNLSNFTGTTYRNVSRSYLEFQQFYEAIIHNNPQTIVPALPLARTSAPTDEEDDRLVKVMLQRWLSRICEDPILLHEEELRSFIESDFGYQPTPNTRRKASSGFSLIRPRVPDEDETLQRARFELTKLEGQYFEAAKAIDKLSRTRKTLATVRAEMGNKLISVATTEAHPPLGNALQKFGRAWHSLADLDQAQGISECVILGDTLGYQGLNARSAKETLQQRTAVLEDYQAAVKTTISKRRNMERLKASSNIRPEKVDEALEEMEEANKYEQILARRADGISQNLHRAFERHNRLVTDDVTAALVEHVRSTIMYERQLLRELEALRPDVNNANKKTLPPKANGLPRPKVIPPLEDFAKPPVPRPASGPPISAPKMSPTTSSTPALPPVANGGPPLGPLPASPLHATENAVRTALPPQSPGAGPSSPVQQQPSFTSPSLNAPPLGGRFVDGTKSMFVKSASSPATSSPLSPSSTLPPSTPHSPTPAGRAATESPLHAPVAHAPHPLATATSSPLVDGPAARMNGRSVSAMNQETDPLGIVKPGQMSQSMRVQPTRPRLDAREAASKLANMF</sequence>
<evidence type="ECO:0000256" key="1">
    <source>
        <dbReference type="SAM" id="MobiDB-lite"/>
    </source>
</evidence>
<keyword evidence="4" id="KW-1185">Reference proteome</keyword>
<dbReference type="PROSITE" id="PS50195">
    <property type="entry name" value="PX"/>
    <property type="match status" value="1"/>
</dbReference>
<dbReference type="GO" id="GO:0042147">
    <property type="term" value="P:retrograde transport, endosome to Golgi"/>
    <property type="evidence" value="ECO:0007669"/>
    <property type="project" value="TreeGrafter"/>
</dbReference>
<dbReference type="Pfam" id="PF00787">
    <property type="entry name" value="PX"/>
    <property type="match status" value="1"/>
</dbReference>
<dbReference type="InterPro" id="IPR037907">
    <property type="entry name" value="Vps17_PX"/>
</dbReference>
<dbReference type="AlphaFoldDB" id="A0A8E2DRH4"/>
<dbReference type="GO" id="GO:0032266">
    <property type="term" value="F:phosphatidylinositol-3-phosphate binding"/>
    <property type="evidence" value="ECO:0007669"/>
    <property type="project" value="TreeGrafter"/>
</dbReference>
<dbReference type="InterPro" id="IPR001683">
    <property type="entry name" value="PX_dom"/>
</dbReference>
<dbReference type="GO" id="GO:0005829">
    <property type="term" value="C:cytosol"/>
    <property type="evidence" value="ECO:0007669"/>
    <property type="project" value="GOC"/>
</dbReference>
<feature type="compositionally biased region" description="Low complexity" evidence="1">
    <location>
        <begin position="482"/>
        <end position="498"/>
    </location>
</feature>
<dbReference type="GO" id="GO:0005768">
    <property type="term" value="C:endosome"/>
    <property type="evidence" value="ECO:0007669"/>
    <property type="project" value="TreeGrafter"/>
</dbReference>
<dbReference type="InterPro" id="IPR036871">
    <property type="entry name" value="PX_dom_sf"/>
</dbReference>
<name>A0A8E2DRH4_9APHY</name>
<reference evidence="3 4" key="1">
    <citation type="submission" date="2016-07" db="EMBL/GenBank/DDBJ databases">
        <title>Draft genome of the white-rot fungus Obba rivulosa 3A-2.</title>
        <authorList>
            <consortium name="DOE Joint Genome Institute"/>
            <person name="Miettinen O."/>
            <person name="Riley R."/>
            <person name="Acob R."/>
            <person name="Barry K."/>
            <person name="Cullen D."/>
            <person name="De Vries R."/>
            <person name="Hainaut M."/>
            <person name="Hatakka A."/>
            <person name="Henrissat B."/>
            <person name="Hilden K."/>
            <person name="Kuo R."/>
            <person name="Labutti K."/>
            <person name="Lipzen A."/>
            <person name="Makela M.R."/>
            <person name="Sandor L."/>
            <person name="Spatafora J.W."/>
            <person name="Grigoriev I.V."/>
            <person name="Hibbett D.S."/>
        </authorList>
    </citation>
    <scope>NUCLEOTIDE SEQUENCE [LARGE SCALE GENOMIC DNA]</scope>
    <source>
        <strain evidence="3 4">3A-2</strain>
    </source>
</reference>
<protein>
    <recommendedName>
        <fullName evidence="2">PX domain-containing protein</fullName>
    </recommendedName>
</protein>
<feature type="region of interest" description="Disordered" evidence="1">
    <location>
        <begin position="436"/>
        <end position="676"/>
    </location>
</feature>
<organism evidence="3 4">
    <name type="scientific">Obba rivulosa</name>
    <dbReference type="NCBI Taxonomy" id="1052685"/>
    <lineage>
        <taxon>Eukaryota</taxon>
        <taxon>Fungi</taxon>
        <taxon>Dikarya</taxon>
        <taxon>Basidiomycota</taxon>
        <taxon>Agaricomycotina</taxon>
        <taxon>Agaricomycetes</taxon>
        <taxon>Polyporales</taxon>
        <taxon>Gelatoporiaceae</taxon>
        <taxon>Obba</taxon>
    </lineage>
</organism>
<feature type="compositionally biased region" description="Low complexity" evidence="1">
    <location>
        <begin position="525"/>
        <end position="543"/>
    </location>
</feature>
<feature type="compositionally biased region" description="Low complexity" evidence="1">
    <location>
        <begin position="564"/>
        <end position="581"/>
    </location>
</feature>
<dbReference type="Gene3D" id="3.30.1520.10">
    <property type="entry name" value="Phox-like domain"/>
    <property type="match status" value="1"/>
</dbReference>
<proteinExistence type="predicted"/>
<dbReference type="InterPro" id="IPR027267">
    <property type="entry name" value="AH/BAR_dom_sf"/>
</dbReference>
<dbReference type="Pfam" id="PF09325">
    <property type="entry name" value="Vps5"/>
    <property type="match status" value="1"/>
</dbReference>
<gene>
    <name evidence="3" type="ORF">OBBRIDRAFT_165756</name>
</gene>
<dbReference type="InterPro" id="IPR015404">
    <property type="entry name" value="Vps5_C"/>
</dbReference>
<feature type="compositionally biased region" description="Low complexity" evidence="1">
    <location>
        <begin position="599"/>
        <end position="615"/>
    </location>
</feature>
<dbReference type="InterPro" id="IPR053055">
    <property type="entry name" value="VPS17"/>
</dbReference>
<evidence type="ECO:0000313" key="4">
    <source>
        <dbReference type="Proteomes" id="UP000250043"/>
    </source>
</evidence>
<dbReference type="SUPFAM" id="SSF64268">
    <property type="entry name" value="PX domain"/>
    <property type="match status" value="1"/>
</dbReference>
<dbReference type="Gene3D" id="1.20.1270.60">
    <property type="entry name" value="Arfaptin homology (AH) domain/BAR domain"/>
    <property type="match status" value="1"/>
</dbReference>
<dbReference type="Proteomes" id="UP000250043">
    <property type="component" value="Unassembled WGS sequence"/>
</dbReference>
<accession>A0A8E2DRH4</accession>
<feature type="compositionally biased region" description="Polar residues" evidence="1">
    <location>
        <begin position="630"/>
        <end position="639"/>
    </location>
</feature>